<dbReference type="InterPro" id="IPR049052">
    <property type="entry name" value="nSTAND1"/>
</dbReference>
<evidence type="ECO:0000256" key="1">
    <source>
        <dbReference type="PROSITE-ProRule" id="PRU00221"/>
    </source>
</evidence>
<reference evidence="4 5" key="1">
    <citation type="submission" date="2015-10" db="EMBL/GenBank/DDBJ databases">
        <title>Draft genome sequence of Streptomyces griseorubiginosus DSM 40469, type strain for the species Streptomyces griseorubiginosus.</title>
        <authorList>
            <person name="Ruckert C."/>
            <person name="Winkler A."/>
            <person name="Kalinowski J."/>
            <person name="Kampfer P."/>
            <person name="Glaeser S."/>
        </authorList>
    </citation>
    <scope>NUCLEOTIDE SEQUENCE [LARGE SCALE GENOMIC DNA]</scope>
    <source>
        <strain evidence="4 5">DSM 40469</strain>
    </source>
</reference>
<dbReference type="Gene3D" id="2.130.10.10">
    <property type="entry name" value="YVTN repeat-like/Quinoprotein amine dehydrogenase"/>
    <property type="match status" value="4"/>
</dbReference>
<dbReference type="AlphaFoldDB" id="A0A117QZP4"/>
<organism evidence="4 5">
    <name type="scientific">Streptomyces griseorubiginosus</name>
    <dbReference type="NCBI Taxonomy" id="67304"/>
    <lineage>
        <taxon>Bacteria</taxon>
        <taxon>Bacillati</taxon>
        <taxon>Actinomycetota</taxon>
        <taxon>Actinomycetes</taxon>
        <taxon>Kitasatosporales</taxon>
        <taxon>Streptomycetaceae</taxon>
        <taxon>Streptomyces</taxon>
    </lineage>
</organism>
<comment type="caution">
    <text evidence="4">The sequence shown here is derived from an EMBL/GenBank/DDBJ whole genome shotgun (WGS) entry which is preliminary data.</text>
</comment>
<dbReference type="Proteomes" id="UP000054375">
    <property type="component" value="Unassembled WGS sequence"/>
</dbReference>
<evidence type="ECO:0000256" key="2">
    <source>
        <dbReference type="SAM" id="MobiDB-lite"/>
    </source>
</evidence>
<dbReference type="CDD" id="cd00267">
    <property type="entry name" value="ABC_ATPase"/>
    <property type="match status" value="1"/>
</dbReference>
<dbReference type="PROSITE" id="PS50082">
    <property type="entry name" value="WD_REPEATS_2"/>
    <property type="match status" value="2"/>
</dbReference>
<keyword evidence="5" id="KW-1185">Reference proteome</keyword>
<protein>
    <recommendedName>
        <fullName evidence="3">HTH cro/C1-type domain-containing protein</fullName>
    </recommendedName>
</protein>
<feature type="repeat" description="WD" evidence="1">
    <location>
        <begin position="1107"/>
        <end position="1130"/>
    </location>
</feature>
<sequence>MGRRERPLDPTEGPVARFAHELRKLRQEAGGPTYRAMAARAHYSPATLAQAAAGDRLPSLQVALAYVSACDGDPADWERRWQQASQEATEERRAADDPGQAPYLGLARYDTGDRERFFGRDRLVERLAAMVTDHPVVVLVGPSGSGKSSLLRAGLIPRTAGRTQVISPGPHPVRTHGHTLASEASLIVVDQFEELFTLCTDPDERSRFLDLLLPAAGRRTRVVIAVRADFYGHLTRHRRLAEAAQDATLLVAPMGPDELRETIVRPAALGGLVVERALTARLLDEFADEPGGLPLLSHALLETWRRRHGRTLTEAAYEAAGGIHGAIARTAEELHASLTPAQADTARRVLLRLVTPGQGTPDTRRPADRAELTGADWPDTPHVLERLARARLITVDDETVDLAHEAVLTAWPRLRTWIDEDRERLRAQRLLTEAAGTWAVAGRDPDTLYRGGRLAAAEEHFSGGSAELTPLEREFLQTAVHARRRERFRRRGRVGALSLLVTLCLLAGLVAWQQNQEGERRRLEAEARRLVGVAESLRLSDPVTSMRLGLAAWRVADLPETRSALLAAADQREQDVFTDPDGGKRTMRRLSTDGRTLISVGTDRVTRWDVSTHRNLSRQPGLGSTMENAGFPHGDTTWLPVFDGTHVTLRDLATGRQDRTPLTDADGGVEMSPSGRTLVVYDRQGTRDHTQLWDPHTRRKLLDVEDPERPASVDVSDIGWPRLMAVVAELRQDRRTSIQTYRSTPDATVSPDDRRLALCVPGARLRLWDVGTRREISAPWLPRTTARQCLQEQITFSPDGRALGVVGPSGFRAWRIDTGRLIADVEYPGLKIAQFSTDGAFMAASDGEEILVWRLATPVFPVFRHRLAGETVKDIRLDPARRTLRYLGGPEGTWGPSVHTLALGEAVTPDWTTTQTIGMAYSPDGALLATARPDPDGARIRFRLLTATGRYLADLGTAPCRVPDPAAELYGCAAHLAFDSTGRTLAYGIESSNARPAPPRLWLYDVPHRRVSTVLTTADLGRTAPAHLAFGPGDRSLLLTDLPSPSVGSVRIRDLERRTTTLTLASTGGAVALHPDGDLVVTTGGEAYRLPSGSRLPAGRLPSGGSALAFSPDGTYLAVGDGSGRVELWDGRLHRRLGVLADPETTTYQYVSALAFAPDGRTLAVAGDEGTLQLWDVASRRRIGSPLPTPGDTVTALAFGADGDSLHAAGDHTPPRTYLVGPDRAAATVCRRAGGGLTPEEWSRHLPDVTYRRSCPA</sequence>
<dbReference type="PROSITE" id="PS50294">
    <property type="entry name" value="WD_REPEATS_REGION"/>
    <property type="match status" value="1"/>
</dbReference>
<evidence type="ECO:0000259" key="3">
    <source>
        <dbReference type="SMART" id="SM00530"/>
    </source>
</evidence>
<feature type="domain" description="HTH cro/C1-type" evidence="3">
    <location>
        <begin position="21"/>
        <end position="77"/>
    </location>
</feature>
<dbReference type="InterPro" id="IPR001680">
    <property type="entry name" value="WD40_rpt"/>
</dbReference>
<dbReference type="Gene3D" id="3.40.50.300">
    <property type="entry name" value="P-loop containing nucleotide triphosphate hydrolases"/>
    <property type="match status" value="1"/>
</dbReference>
<name>A0A117QZP4_9ACTN</name>
<dbReference type="InterPro" id="IPR001387">
    <property type="entry name" value="Cro/C1-type_HTH"/>
</dbReference>
<dbReference type="PANTHER" id="PTHR19879:SF9">
    <property type="entry name" value="TRANSCRIPTION INITIATION FACTOR TFIID SUBUNIT 5"/>
    <property type="match status" value="1"/>
</dbReference>
<feature type="repeat" description="WD" evidence="1">
    <location>
        <begin position="1151"/>
        <end position="1185"/>
    </location>
</feature>
<gene>
    <name evidence="4" type="ORF">AQJ54_29615</name>
</gene>
<evidence type="ECO:0000313" key="5">
    <source>
        <dbReference type="Proteomes" id="UP000054375"/>
    </source>
</evidence>
<dbReference type="SUPFAM" id="SSF82171">
    <property type="entry name" value="DPP6 N-terminal domain-like"/>
    <property type="match status" value="2"/>
</dbReference>
<dbReference type="InterPro" id="IPR015943">
    <property type="entry name" value="WD40/YVTN_repeat-like_dom_sf"/>
</dbReference>
<dbReference type="Pfam" id="PF20703">
    <property type="entry name" value="nSTAND1"/>
    <property type="match status" value="1"/>
</dbReference>
<evidence type="ECO:0000313" key="4">
    <source>
        <dbReference type="EMBL" id="KUN63131.1"/>
    </source>
</evidence>
<dbReference type="SMART" id="SM00320">
    <property type="entry name" value="WD40"/>
    <property type="match status" value="4"/>
</dbReference>
<accession>A0A117QZP4</accession>
<dbReference type="InterPro" id="IPR027417">
    <property type="entry name" value="P-loop_NTPase"/>
</dbReference>
<proteinExistence type="predicted"/>
<dbReference type="Pfam" id="PF00400">
    <property type="entry name" value="WD40"/>
    <property type="match status" value="2"/>
</dbReference>
<dbReference type="RefSeq" id="WP_062242273.1">
    <property type="nucleotide sequence ID" value="NZ_JBEOZZ010000001.1"/>
</dbReference>
<dbReference type="PANTHER" id="PTHR19879">
    <property type="entry name" value="TRANSCRIPTION INITIATION FACTOR TFIID"/>
    <property type="match status" value="1"/>
</dbReference>
<keyword evidence="1" id="KW-0853">WD repeat</keyword>
<dbReference type="SMART" id="SM00530">
    <property type="entry name" value="HTH_XRE"/>
    <property type="match status" value="1"/>
</dbReference>
<dbReference type="EMBL" id="LMWV01000023">
    <property type="protein sequence ID" value="KUN63131.1"/>
    <property type="molecule type" value="Genomic_DNA"/>
</dbReference>
<feature type="region of interest" description="Disordered" evidence="2">
    <location>
        <begin position="82"/>
        <end position="103"/>
    </location>
</feature>
<dbReference type="SUPFAM" id="SSF52540">
    <property type="entry name" value="P-loop containing nucleoside triphosphate hydrolases"/>
    <property type="match status" value="1"/>
</dbReference>